<comment type="caution">
    <text evidence="6">The sequence shown here is derived from an EMBL/GenBank/DDBJ whole genome shotgun (WGS) entry which is preliminary data.</text>
</comment>
<dbReference type="InterPro" id="IPR002938">
    <property type="entry name" value="FAD-bd"/>
</dbReference>
<accession>A0A431THZ4</accession>
<evidence type="ECO:0000313" key="6">
    <source>
        <dbReference type="EMBL" id="RTQ33116.1"/>
    </source>
</evidence>
<comment type="cofactor">
    <cofactor evidence="1">
        <name>FAD</name>
        <dbReference type="ChEBI" id="CHEBI:57692"/>
    </cofactor>
</comment>
<feature type="region of interest" description="Disordered" evidence="4">
    <location>
        <begin position="434"/>
        <end position="457"/>
    </location>
</feature>
<dbReference type="PANTHER" id="PTHR43004:SF19">
    <property type="entry name" value="BINDING MONOOXYGENASE, PUTATIVE (JCVI)-RELATED"/>
    <property type="match status" value="1"/>
</dbReference>
<dbReference type="Pfam" id="PF21274">
    <property type="entry name" value="Rng_hyd_C"/>
    <property type="match status" value="1"/>
</dbReference>
<dbReference type="PANTHER" id="PTHR43004">
    <property type="entry name" value="TRK SYSTEM POTASSIUM UPTAKE PROTEIN"/>
    <property type="match status" value="1"/>
</dbReference>
<evidence type="ECO:0000256" key="2">
    <source>
        <dbReference type="ARBA" id="ARBA00022630"/>
    </source>
</evidence>
<dbReference type="Proteomes" id="UP000267418">
    <property type="component" value="Unassembled WGS sequence"/>
</dbReference>
<dbReference type="Gene3D" id="3.30.9.10">
    <property type="entry name" value="D-Amino Acid Oxidase, subunit A, domain 2"/>
    <property type="match status" value="1"/>
</dbReference>
<dbReference type="PRINTS" id="PR00420">
    <property type="entry name" value="RNGMNOXGNASE"/>
</dbReference>
<organism evidence="6 7">
    <name type="scientific">Variovorax gossypii</name>
    <dbReference type="NCBI Taxonomy" id="1679495"/>
    <lineage>
        <taxon>Bacteria</taxon>
        <taxon>Pseudomonadati</taxon>
        <taxon>Pseudomonadota</taxon>
        <taxon>Betaproteobacteria</taxon>
        <taxon>Burkholderiales</taxon>
        <taxon>Comamonadaceae</taxon>
        <taxon>Variovorax</taxon>
    </lineage>
</organism>
<keyword evidence="7" id="KW-1185">Reference proteome</keyword>
<evidence type="ECO:0000313" key="7">
    <source>
        <dbReference type="Proteomes" id="UP000267418"/>
    </source>
</evidence>
<evidence type="ECO:0000256" key="1">
    <source>
        <dbReference type="ARBA" id="ARBA00001974"/>
    </source>
</evidence>
<dbReference type="AlphaFoldDB" id="A0A431THZ4"/>
<dbReference type="InterPro" id="IPR050641">
    <property type="entry name" value="RIFMO-like"/>
</dbReference>
<dbReference type="GO" id="GO:0016709">
    <property type="term" value="F:oxidoreductase activity, acting on paired donors, with incorporation or reduction of molecular oxygen, NAD(P)H as one donor, and incorporation of one atom of oxygen"/>
    <property type="evidence" value="ECO:0007669"/>
    <property type="project" value="UniProtKB-ARBA"/>
</dbReference>
<keyword evidence="3" id="KW-0274">FAD</keyword>
<dbReference type="GO" id="GO:0071949">
    <property type="term" value="F:FAD binding"/>
    <property type="evidence" value="ECO:0007669"/>
    <property type="project" value="InterPro"/>
</dbReference>
<proteinExistence type="predicted"/>
<gene>
    <name evidence="6" type="ORF">EJP69_20005</name>
</gene>
<evidence type="ECO:0000256" key="4">
    <source>
        <dbReference type="SAM" id="MobiDB-lite"/>
    </source>
</evidence>
<dbReference type="Gene3D" id="3.50.50.60">
    <property type="entry name" value="FAD/NAD(P)-binding domain"/>
    <property type="match status" value="1"/>
</dbReference>
<dbReference type="OrthoDB" id="3443359at2"/>
<protein>
    <recommendedName>
        <fullName evidence="5">FAD-binding domain-containing protein</fullName>
    </recommendedName>
</protein>
<name>A0A431THZ4_9BURK</name>
<dbReference type="NCBIfam" id="NF004780">
    <property type="entry name" value="PRK06126.1"/>
    <property type="match status" value="1"/>
</dbReference>
<dbReference type="SUPFAM" id="SSF51905">
    <property type="entry name" value="FAD/NAD(P)-binding domain"/>
    <property type="match status" value="1"/>
</dbReference>
<sequence length="560" mass="61114">MIETDVLVAGGGPCGLMLANELGRRGIRCMVVDAKPGTAFNPQANATQARTMEHFRRLGFAQEIRALGLPPNHPTDIAYLTRFAHRELARIRLPTAAQAIVDVKTMRGSWSAAELPHRVSQKFVEATMRRHAQRWPSTDVRYGWKLESFSDEGESVRATVQPTAGGALQHVVAKFLVGADGARSFVRQQLGIDWGGVTGIQREFMGGKMFAIYLRAPSLLSVLRHPRAWMYVMVNHQRRAFMASVDGVAEYAFHAALRPGEDADGWSEADARRVFAEAIGAEVPMEILSMGTWLAGHALVARRFQQGRVFIAGDAAHLFTPTGGLGYNTAVEDAVNLAWKLASVVRGQAPLSLLESYEAERRPLAERNTGYAMRFADSVGLFQAGAELEEDSPGGDAERERARHHFNEHARLEFNIPGVTFGGRYDTSPIIAHDGTALPPDEPNSYTPTASPGGRPPHAWLDDGRSLFDLFHIEWTLLALGPNPPSTSEFEDAARTLAIDLRVVHVAQPSVHALYEAPLALIRPDQIVAWRGATTHGAADVLSRATGYLANAGEQLATTD</sequence>
<dbReference type="Gene3D" id="3.40.30.120">
    <property type="match status" value="1"/>
</dbReference>
<evidence type="ECO:0000256" key="3">
    <source>
        <dbReference type="ARBA" id="ARBA00022827"/>
    </source>
</evidence>
<dbReference type="EMBL" id="RXOE01000005">
    <property type="protein sequence ID" value="RTQ33116.1"/>
    <property type="molecule type" value="Genomic_DNA"/>
</dbReference>
<dbReference type="Pfam" id="PF01494">
    <property type="entry name" value="FAD_binding_3"/>
    <property type="match status" value="1"/>
</dbReference>
<dbReference type="InterPro" id="IPR036188">
    <property type="entry name" value="FAD/NAD-bd_sf"/>
</dbReference>
<feature type="domain" description="FAD-binding" evidence="5">
    <location>
        <begin position="3"/>
        <end position="369"/>
    </location>
</feature>
<reference evidence="6 7" key="1">
    <citation type="submission" date="2018-12" db="EMBL/GenBank/DDBJ databases">
        <title>The genome of Variovorax gossypii DSM 100435.</title>
        <authorList>
            <person name="Gao J."/>
            <person name="Sun J."/>
        </authorList>
    </citation>
    <scope>NUCLEOTIDE SEQUENCE [LARGE SCALE GENOMIC DNA]</scope>
    <source>
        <strain evidence="6 7">DSM 100435</strain>
    </source>
</reference>
<evidence type="ECO:0000259" key="5">
    <source>
        <dbReference type="Pfam" id="PF01494"/>
    </source>
</evidence>
<keyword evidence="2" id="KW-0285">Flavoprotein</keyword>